<accession>A0A9D1K376</accession>
<evidence type="ECO:0000313" key="2">
    <source>
        <dbReference type="Proteomes" id="UP000824141"/>
    </source>
</evidence>
<feature type="non-terminal residue" evidence="1">
    <location>
        <position position="1"/>
    </location>
</feature>
<proteinExistence type="predicted"/>
<comment type="caution">
    <text evidence="1">The sequence shown here is derived from an EMBL/GenBank/DDBJ whole genome shotgun (WGS) entry which is preliminary data.</text>
</comment>
<dbReference type="AlphaFoldDB" id="A0A9D1K376"/>
<dbReference type="Proteomes" id="UP000824141">
    <property type="component" value="Unassembled WGS sequence"/>
</dbReference>
<sequence>ALELLAKLDGTSVEEQREKLEKAMDEVEEGKDDPALISEDGRLNNRKDVSFGSSAYVCARVTTGTQNYCPFAGSGR</sequence>
<protein>
    <submittedName>
        <fullName evidence="1">Uncharacterized protein</fullName>
    </submittedName>
</protein>
<reference evidence="1" key="1">
    <citation type="submission" date="2020-10" db="EMBL/GenBank/DDBJ databases">
        <authorList>
            <person name="Gilroy R."/>
        </authorList>
    </citation>
    <scope>NUCLEOTIDE SEQUENCE</scope>
    <source>
        <strain evidence="1">6086</strain>
    </source>
</reference>
<dbReference type="EMBL" id="DVJM01000115">
    <property type="protein sequence ID" value="HIS78878.1"/>
    <property type="molecule type" value="Genomic_DNA"/>
</dbReference>
<evidence type="ECO:0000313" key="1">
    <source>
        <dbReference type="EMBL" id="HIS78878.1"/>
    </source>
</evidence>
<gene>
    <name evidence="1" type="ORF">IAD03_05870</name>
</gene>
<reference evidence="1" key="2">
    <citation type="journal article" date="2021" name="PeerJ">
        <title>Extensive microbial diversity within the chicken gut microbiome revealed by metagenomics and culture.</title>
        <authorList>
            <person name="Gilroy R."/>
            <person name="Ravi A."/>
            <person name="Getino M."/>
            <person name="Pursley I."/>
            <person name="Horton D.L."/>
            <person name="Alikhan N.F."/>
            <person name="Baker D."/>
            <person name="Gharbi K."/>
            <person name="Hall N."/>
            <person name="Watson M."/>
            <person name="Adriaenssens E.M."/>
            <person name="Foster-Nyarko E."/>
            <person name="Jarju S."/>
            <person name="Secka A."/>
            <person name="Antonio M."/>
            <person name="Oren A."/>
            <person name="Chaudhuri R.R."/>
            <person name="La Ragione R."/>
            <person name="Hildebrand F."/>
            <person name="Pallen M.J."/>
        </authorList>
    </citation>
    <scope>NUCLEOTIDE SEQUENCE</scope>
    <source>
        <strain evidence="1">6086</strain>
    </source>
</reference>
<name>A0A9D1K376_9FIRM</name>
<organism evidence="1 2">
    <name type="scientific">Candidatus Caccousia stercoris</name>
    <dbReference type="NCBI Taxonomy" id="2840723"/>
    <lineage>
        <taxon>Bacteria</taxon>
        <taxon>Bacillati</taxon>
        <taxon>Bacillota</taxon>
        <taxon>Clostridia</taxon>
        <taxon>Eubacteriales</taxon>
        <taxon>Oscillospiraceae</taxon>
        <taxon>Oscillospiraceae incertae sedis</taxon>
        <taxon>Candidatus Caccousia</taxon>
    </lineage>
</organism>